<dbReference type="Gene3D" id="3.30.559.10">
    <property type="entry name" value="Chloramphenicol acetyltransferase-like domain"/>
    <property type="match status" value="1"/>
</dbReference>
<reference evidence="1 2" key="1">
    <citation type="submission" date="2015-06" db="EMBL/GenBank/DDBJ databases">
        <authorList>
            <person name="Xie B.-B."/>
            <person name="Rong J.-C."/>
            <person name="Qin Q.-L."/>
            <person name="Zhang Y.-Z."/>
        </authorList>
    </citation>
    <scope>NUCLEOTIDE SEQUENCE [LARGE SCALE GENOMIC DNA]</scope>
    <source>
        <strain evidence="1 2">JCM 20779</strain>
    </source>
</reference>
<dbReference type="PANTHER" id="PTHR38474:SF1">
    <property type="entry name" value="SLR0299 PROTEIN"/>
    <property type="match status" value="1"/>
</dbReference>
<keyword evidence="2" id="KW-1185">Reference proteome</keyword>
<dbReference type="EMBL" id="CP011924">
    <property type="protein sequence ID" value="ATD05906.1"/>
    <property type="molecule type" value="Genomic_DNA"/>
</dbReference>
<dbReference type="InterPro" id="IPR023213">
    <property type="entry name" value="CAT-like_dom_sf"/>
</dbReference>
<name>A0ABM6NAK7_PSEO7</name>
<gene>
    <name evidence="1" type="primary">cat</name>
    <name evidence="1" type="ORF">PPIS_a0645</name>
</gene>
<evidence type="ECO:0000313" key="1">
    <source>
        <dbReference type="EMBL" id="ATD05906.1"/>
    </source>
</evidence>
<dbReference type="SUPFAM" id="SSF52777">
    <property type="entry name" value="CoA-dependent acyltransferases"/>
    <property type="match status" value="1"/>
</dbReference>
<sequence length="220" mass="25647">MRPFFCMKKKIPLDTWPRQEHFSFFNDFAQPYFTVTVSLQMERVYEMSKRNAVPFSLSCLYALQLALQSYTPIRYRIEAGEVVEYDAVEISSVFLRGDETFRFVRLAPESDFNRFISANIHSKTEQLNGPLVNEQFLMESQVPNCVHVSILPWLSFSSFGHARHSRDDFGIPKFVFGKYNKADGTMPFCIEVHHALMDGLHVAEFVQILQEKIDQAIWDR</sequence>
<dbReference type="PANTHER" id="PTHR38474">
    <property type="entry name" value="SLR0299 PROTEIN"/>
    <property type="match status" value="1"/>
</dbReference>
<dbReference type="Proteomes" id="UP000016521">
    <property type="component" value="Chromosome I"/>
</dbReference>
<dbReference type="SMART" id="SM01059">
    <property type="entry name" value="CAT"/>
    <property type="match status" value="1"/>
</dbReference>
<protein>
    <submittedName>
        <fullName evidence="1">Chloramphenicol O-acetyltransferase</fullName>
    </submittedName>
</protein>
<organism evidence="1 2">
    <name type="scientific">Pseudoalteromonas piscicida</name>
    <dbReference type="NCBI Taxonomy" id="43662"/>
    <lineage>
        <taxon>Bacteria</taxon>
        <taxon>Pseudomonadati</taxon>
        <taxon>Pseudomonadota</taxon>
        <taxon>Gammaproteobacteria</taxon>
        <taxon>Alteromonadales</taxon>
        <taxon>Pseudoalteromonadaceae</taxon>
        <taxon>Pseudoalteromonas</taxon>
    </lineage>
</organism>
<proteinExistence type="predicted"/>
<dbReference type="InterPro" id="IPR001707">
    <property type="entry name" value="Cmp_AcTrfase"/>
</dbReference>
<evidence type="ECO:0000313" key="2">
    <source>
        <dbReference type="Proteomes" id="UP000016521"/>
    </source>
</evidence>
<dbReference type="RefSeq" id="WP_249031242.1">
    <property type="nucleotide sequence ID" value="NZ_CP011924.1"/>
</dbReference>
<dbReference type="Pfam" id="PF00302">
    <property type="entry name" value="CAT"/>
    <property type="match status" value="1"/>
</dbReference>
<accession>A0ABM6NAK7</accession>